<dbReference type="PANTHER" id="PTHR38402:SF1">
    <property type="entry name" value="MITOCHONDRIAL OUTER MEMBRANE PROTEIN OM14"/>
    <property type="match status" value="1"/>
</dbReference>
<feature type="region of interest" description="Disordered" evidence="1">
    <location>
        <begin position="16"/>
        <end position="40"/>
    </location>
</feature>
<feature type="transmembrane region" description="Helical" evidence="2">
    <location>
        <begin position="140"/>
        <end position="160"/>
    </location>
</feature>
<dbReference type="GO" id="GO:0005741">
    <property type="term" value="C:mitochondrial outer membrane"/>
    <property type="evidence" value="ECO:0007669"/>
    <property type="project" value="InterPro"/>
</dbReference>
<dbReference type="GO" id="GO:0006626">
    <property type="term" value="P:protein targeting to mitochondrion"/>
    <property type="evidence" value="ECO:0007669"/>
    <property type="project" value="TreeGrafter"/>
</dbReference>
<keyword evidence="2" id="KW-1133">Transmembrane helix</keyword>
<evidence type="ECO:0000256" key="1">
    <source>
        <dbReference type="SAM" id="MobiDB-lite"/>
    </source>
</evidence>
<feature type="non-terminal residue" evidence="3">
    <location>
        <position position="161"/>
    </location>
</feature>
<organism evidence="3 4">
    <name type="scientific">Terfezia boudieri ATCC MYA-4762</name>
    <dbReference type="NCBI Taxonomy" id="1051890"/>
    <lineage>
        <taxon>Eukaryota</taxon>
        <taxon>Fungi</taxon>
        <taxon>Dikarya</taxon>
        <taxon>Ascomycota</taxon>
        <taxon>Pezizomycotina</taxon>
        <taxon>Pezizomycetes</taxon>
        <taxon>Pezizales</taxon>
        <taxon>Pezizaceae</taxon>
        <taxon>Terfezia</taxon>
    </lineage>
</organism>
<gene>
    <name evidence="3" type="ORF">L211DRAFT_808462</name>
</gene>
<protein>
    <submittedName>
        <fullName evidence="3">Uncharacterized protein</fullName>
    </submittedName>
</protein>
<name>A0A3N4LTY5_9PEZI</name>
<dbReference type="STRING" id="1051890.A0A3N4LTY5"/>
<dbReference type="InterPro" id="IPR039454">
    <property type="entry name" value="OM14"/>
</dbReference>
<sequence length="161" mass="17344">MSINQEMDWAAIVAKDANQSPEEARAPPVNTIIPNESASTSSLVDVDSGVTVVPPNFLEQPIKTETQATRIELEEEARVVAQGNQSHQNEKSGKKAVAKKQVRKTENYAERNPAQVVNTVLGVVVAAALGWGVWRRYKVGSLSWRVVGVWGAGIAAVGLLD</sequence>
<dbReference type="InParanoid" id="A0A3N4LTY5"/>
<feature type="transmembrane region" description="Helical" evidence="2">
    <location>
        <begin position="116"/>
        <end position="134"/>
    </location>
</feature>
<dbReference type="OrthoDB" id="20198at2759"/>
<proteinExistence type="predicted"/>
<dbReference type="Proteomes" id="UP000267821">
    <property type="component" value="Unassembled WGS sequence"/>
</dbReference>
<dbReference type="AlphaFoldDB" id="A0A3N4LTY5"/>
<dbReference type="PANTHER" id="PTHR38402">
    <property type="entry name" value="MITOCHONDRIAL OUTER MEMBRANE PROTEIN OM14"/>
    <property type="match status" value="1"/>
</dbReference>
<accession>A0A3N4LTY5</accession>
<evidence type="ECO:0000256" key="2">
    <source>
        <dbReference type="SAM" id="Phobius"/>
    </source>
</evidence>
<dbReference type="GO" id="GO:1990593">
    <property type="term" value="F:nascent polypeptide-associated complex binding"/>
    <property type="evidence" value="ECO:0007669"/>
    <property type="project" value="InterPro"/>
</dbReference>
<keyword evidence="2" id="KW-0812">Transmembrane</keyword>
<keyword evidence="2" id="KW-0472">Membrane</keyword>
<keyword evidence="4" id="KW-1185">Reference proteome</keyword>
<evidence type="ECO:0000313" key="4">
    <source>
        <dbReference type="Proteomes" id="UP000267821"/>
    </source>
</evidence>
<evidence type="ECO:0000313" key="3">
    <source>
        <dbReference type="EMBL" id="RPB24101.1"/>
    </source>
</evidence>
<dbReference type="EMBL" id="ML121543">
    <property type="protein sequence ID" value="RPB24101.1"/>
    <property type="molecule type" value="Genomic_DNA"/>
</dbReference>
<reference evidence="3 4" key="1">
    <citation type="journal article" date="2018" name="Nat. Ecol. Evol.">
        <title>Pezizomycetes genomes reveal the molecular basis of ectomycorrhizal truffle lifestyle.</title>
        <authorList>
            <person name="Murat C."/>
            <person name="Payen T."/>
            <person name="Noel B."/>
            <person name="Kuo A."/>
            <person name="Morin E."/>
            <person name="Chen J."/>
            <person name="Kohler A."/>
            <person name="Krizsan K."/>
            <person name="Balestrini R."/>
            <person name="Da Silva C."/>
            <person name="Montanini B."/>
            <person name="Hainaut M."/>
            <person name="Levati E."/>
            <person name="Barry K.W."/>
            <person name="Belfiori B."/>
            <person name="Cichocki N."/>
            <person name="Clum A."/>
            <person name="Dockter R.B."/>
            <person name="Fauchery L."/>
            <person name="Guy J."/>
            <person name="Iotti M."/>
            <person name="Le Tacon F."/>
            <person name="Lindquist E.A."/>
            <person name="Lipzen A."/>
            <person name="Malagnac F."/>
            <person name="Mello A."/>
            <person name="Molinier V."/>
            <person name="Miyauchi S."/>
            <person name="Poulain J."/>
            <person name="Riccioni C."/>
            <person name="Rubini A."/>
            <person name="Sitrit Y."/>
            <person name="Splivallo R."/>
            <person name="Traeger S."/>
            <person name="Wang M."/>
            <person name="Zifcakova L."/>
            <person name="Wipf D."/>
            <person name="Zambonelli A."/>
            <person name="Paolocci F."/>
            <person name="Nowrousian M."/>
            <person name="Ottonello S."/>
            <person name="Baldrian P."/>
            <person name="Spatafora J.W."/>
            <person name="Henrissat B."/>
            <person name="Nagy L.G."/>
            <person name="Aury J.M."/>
            <person name="Wincker P."/>
            <person name="Grigoriev I.V."/>
            <person name="Bonfante P."/>
            <person name="Martin F.M."/>
        </authorList>
    </citation>
    <scope>NUCLEOTIDE SEQUENCE [LARGE SCALE GENOMIC DNA]</scope>
    <source>
        <strain evidence="3 4">ATCC MYA-4762</strain>
    </source>
</reference>